<accession>A0AAF3FR05</accession>
<proteinExistence type="predicted"/>
<reference evidence="3" key="1">
    <citation type="submission" date="2024-02" db="UniProtKB">
        <authorList>
            <consortium name="WormBaseParasite"/>
        </authorList>
    </citation>
    <scope>IDENTIFICATION</scope>
</reference>
<protein>
    <submittedName>
        <fullName evidence="3">Uncharacterized protein</fullName>
    </submittedName>
</protein>
<evidence type="ECO:0000313" key="2">
    <source>
        <dbReference type="Proteomes" id="UP000887575"/>
    </source>
</evidence>
<keyword evidence="2" id="KW-1185">Reference proteome</keyword>
<keyword evidence="1" id="KW-0732">Signal</keyword>
<dbReference type="AlphaFoldDB" id="A0AAF3FR05"/>
<dbReference type="WBParaSite" id="MBELARI_LOCUS9109">
    <property type="protein sequence ID" value="MBELARI_LOCUS9109"/>
    <property type="gene ID" value="MBELARI_LOCUS9109"/>
</dbReference>
<sequence>MRLSFALLCLFCLLHTGNTAYCSQCKTTVQTAETKGCSDSECMAPIIMSSCSFDEACAGSLYNYMNSLSACSRLNGAPDTCCISVALC</sequence>
<name>A0AAF3FR05_9BILA</name>
<evidence type="ECO:0000256" key="1">
    <source>
        <dbReference type="SAM" id="SignalP"/>
    </source>
</evidence>
<feature type="chain" id="PRO_5042241846" evidence="1">
    <location>
        <begin position="20"/>
        <end position="88"/>
    </location>
</feature>
<feature type="signal peptide" evidence="1">
    <location>
        <begin position="1"/>
        <end position="19"/>
    </location>
</feature>
<evidence type="ECO:0000313" key="3">
    <source>
        <dbReference type="WBParaSite" id="MBELARI_LOCUS9109"/>
    </source>
</evidence>
<dbReference type="Proteomes" id="UP000887575">
    <property type="component" value="Unassembled WGS sequence"/>
</dbReference>
<organism evidence="2 3">
    <name type="scientific">Mesorhabditis belari</name>
    <dbReference type="NCBI Taxonomy" id="2138241"/>
    <lineage>
        <taxon>Eukaryota</taxon>
        <taxon>Metazoa</taxon>
        <taxon>Ecdysozoa</taxon>
        <taxon>Nematoda</taxon>
        <taxon>Chromadorea</taxon>
        <taxon>Rhabditida</taxon>
        <taxon>Rhabditina</taxon>
        <taxon>Rhabditomorpha</taxon>
        <taxon>Rhabditoidea</taxon>
        <taxon>Rhabditidae</taxon>
        <taxon>Mesorhabditinae</taxon>
        <taxon>Mesorhabditis</taxon>
    </lineage>
</organism>